<dbReference type="Proteomes" id="UP000752696">
    <property type="component" value="Unassembled WGS sequence"/>
</dbReference>
<comment type="caution">
    <text evidence="3">The sequence shown here is derived from an EMBL/GenBank/DDBJ whole genome shotgun (WGS) entry which is preliminary data.</text>
</comment>
<dbReference type="Pfam" id="PF03067">
    <property type="entry name" value="LPMO_10"/>
    <property type="match status" value="1"/>
</dbReference>
<feature type="signal peptide" evidence="1">
    <location>
        <begin position="1"/>
        <end position="23"/>
    </location>
</feature>
<dbReference type="AlphaFoldDB" id="A0A6V7H799"/>
<evidence type="ECO:0000313" key="3">
    <source>
        <dbReference type="EMBL" id="CAD1475341.1"/>
    </source>
</evidence>
<keyword evidence="4" id="KW-1185">Reference proteome</keyword>
<feature type="domain" description="Chitin-binding type-4" evidence="2">
    <location>
        <begin position="25"/>
        <end position="195"/>
    </location>
</feature>
<accession>A0A6V7H799</accession>
<name>A0A6V7H799_9HYME</name>
<evidence type="ECO:0000256" key="1">
    <source>
        <dbReference type="SAM" id="SignalP"/>
    </source>
</evidence>
<protein>
    <recommendedName>
        <fullName evidence="2">Chitin-binding type-4 domain-containing protein</fullName>
    </recommendedName>
</protein>
<proteinExistence type="predicted"/>
<reference evidence="3" key="1">
    <citation type="submission" date="2020-07" db="EMBL/GenBank/DDBJ databases">
        <authorList>
            <person name="Nazaruddin N."/>
        </authorList>
    </citation>
    <scope>NUCLEOTIDE SEQUENCE</scope>
</reference>
<evidence type="ECO:0000259" key="2">
    <source>
        <dbReference type="Pfam" id="PF03067"/>
    </source>
</evidence>
<feature type="chain" id="PRO_5027989149" description="Chitin-binding type-4 domain-containing protein" evidence="1">
    <location>
        <begin position="24"/>
        <end position="199"/>
    </location>
</feature>
<sequence>MSFVKLLLINICLLGTFLREIHGQGMMISPVSRSSAWRFGLPVEQNFYDDDLSCGGDTQFVQNHGKCGECGDDYAKVRPRPNENGGTYGTGVIVETAGLFMKVKVKLTTNNLGTFRFHVCPLNQTNSLETEECFDQYPITLSDGGYEYQVPEFQTTFNIEVQLPCICEHCVFRWTYETGKDLNEHQKIYRNCADIAINL</sequence>
<gene>
    <name evidence="3" type="ORF">MHI_LOCUS552402</name>
</gene>
<evidence type="ECO:0000313" key="4">
    <source>
        <dbReference type="Proteomes" id="UP000752696"/>
    </source>
</evidence>
<keyword evidence="1" id="KW-0732">Signal</keyword>
<dbReference type="EMBL" id="CAJDYZ010008381">
    <property type="protein sequence ID" value="CAD1475341.1"/>
    <property type="molecule type" value="Genomic_DNA"/>
</dbReference>
<dbReference type="InterPro" id="IPR004302">
    <property type="entry name" value="Cellulose/chitin-bd_N"/>
</dbReference>
<dbReference type="OrthoDB" id="64893at2759"/>
<organism evidence="3 4">
    <name type="scientific">Heterotrigona itama</name>
    <dbReference type="NCBI Taxonomy" id="395501"/>
    <lineage>
        <taxon>Eukaryota</taxon>
        <taxon>Metazoa</taxon>
        <taxon>Ecdysozoa</taxon>
        <taxon>Arthropoda</taxon>
        <taxon>Hexapoda</taxon>
        <taxon>Insecta</taxon>
        <taxon>Pterygota</taxon>
        <taxon>Neoptera</taxon>
        <taxon>Endopterygota</taxon>
        <taxon>Hymenoptera</taxon>
        <taxon>Apocrita</taxon>
        <taxon>Aculeata</taxon>
        <taxon>Apoidea</taxon>
        <taxon>Anthophila</taxon>
        <taxon>Apidae</taxon>
        <taxon>Heterotrigona</taxon>
    </lineage>
</organism>